<name>A0A6F9DLC4_9ASCI</name>
<evidence type="ECO:0000256" key="2">
    <source>
        <dbReference type="SAM" id="Phobius"/>
    </source>
</evidence>
<protein>
    <submittedName>
        <fullName evidence="4">Melanotransferrin</fullName>
    </submittedName>
</protein>
<dbReference type="PRINTS" id="PR00422">
    <property type="entry name" value="TRANSFERRIN"/>
</dbReference>
<dbReference type="PANTHER" id="PTHR11485">
    <property type="entry name" value="TRANSFERRIN"/>
    <property type="match status" value="1"/>
</dbReference>
<dbReference type="InterPro" id="IPR001156">
    <property type="entry name" value="Transferrin-like_dom"/>
</dbReference>
<sequence>MSKIRYKRTKNEHEDEKPLPMNEVTDEVMEMKDMNEPSTSTDIEMSEVSTPSPQVIYKSQRRTSCYLGWAVLSTILLLSVITIAILAHPKPRYLKWCCVGEYEKAKCVNMSKHFGLNGLRPKMECIVSASPEACVKLIDQDKADAFTIDIPLLHKNRDILFPMMAEEYKVANRDELSVYSVAVAKKSDIGANMSVTSFQDRRACIGSWPLVGGLLANMSGRVYHSKQCNSIRDATKQFKASCSVDKSNPSVCHGCRDVISKAACEFEQYKGFEGAIRCMLDSTFNAIAFTTNEAVFNLIENNASVFGNITKDDLVLLCSDGTRASLDNYDTCNLGLMPTRAVVVSSKIRSGSDVDIPFELIELLHVAQLYFGSHSTRSFNMFRSHDHTDLLFKDSTQKLAPMNIFNCTTKTYLGSSYMQLQQSLSCSNITTVPEQTCYLPQYSSNL</sequence>
<reference evidence="4" key="1">
    <citation type="submission" date="2020-04" db="EMBL/GenBank/DDBJ databases">
        <authorList>
            <person name="Neveu A P."/>
        </authorList>
    </citation>
    <scope>NUCLEOTIDE SEQUENCE</scope>
    <source>
        <tissue evidence="4">Whole embryo</tissue>
    </source>
</reference>
<keyword evidence="2" id="KW-0812">Transmembrane</keyword>
<feature type="compositionally biased region" description="Basic and acidic residues" evidence="1">
    <location>
        <begin position="9"/>
        <end position="18"/>
    </location>
</feature>
<evidence type="ECO:0000259" key="3">
    <source>
        <dbReference type="PROSITE" id="PS51408"/>
    </source>
</evidence>
<dbReference type="SMART" id="SM00094">
    <property type="entry name" value="TR_FER"/>
    <property type="match status" value="1"/>
</dbReference>
<dbReference type="GO" id="GO:0005886">
    <property type="term" value="C:plasma membrane"/>
    <property type="evidence" value="ECO:0007669"/>
    <property type="project" value="TreeGrafter"/>
</dbReference>
<dbReference type="PROSITE" id="PS51408">
    <property type="entry name" value="TRANSFERRIN_LIKE_4"/>
    <property type="match status" value="1"/>
</dbReference>
<evidence type="ECO:0000256" key="1">
    <source>
        <dbReference type="SAM" id="MobiDB-lite"/>
    </source>
</evidence>
<dbReference type="SUPFAM" id="SSF53850">
    <property type="entry name" value="Periplasmic binding protein-like II"/>
    <property type="match status" value="1"/>
</dbReference>
<dbReference type="GO" id="GO:0005769">
    <property type="term" value="C:early endosome"/>
    <property type="evidence" value="ECO:0007669"/>
    <property type="project" value="TreeGrafter"/>
</dbReference>
<dbReference type="PANTHER" id="PTHR11485:SF29">
    <property type="entry name" value="TRANSFERRIN 2"/>
    <property type="match status" value="1"/>
</dbReference>
<gene>
    <name evidence="4" type="primary">Mfi2</name>
</gene>
<dbReference type="Pfam" id="PF00405">
    <property type="entry name" value="Transferrin"/>
    <property type="match status" value="1"/>
</dbReference>
<feature type="domain" description="Transferrin-like" evidence="3">
    <location>
        <begin position="94"/>
        <end position="426"/>
    </location>
</feature>
<dbReference type="EMBL" id="LR787926">
    <property type="protein sequence ID" value="CAB3263788.1"/>
    <property type="molecule type" value="mRNA"/>
</dbReference>
<keyword evidence="2" id="KW-0472">Membrane</keyword>
<feature type="transmembrane region" description="Helical" evidence="2">
    <location>
        <begin position="66"/>
        <end position="87"/>
    </location>
</feature>
<organism evidence="4">
    <name type="scientific">Phallusia mammillata</name>
    <dbReference type="NCBI Taxonomy" id="59560"/>
    <lineage>
        <taxon>Eukaryota</taxon>
        <taxon>Metazoa</taxon>
        <taxon>Chordata</taxon>
        <taxon>Tunicata</taxon>
        <taxon>Ascidiacea</taxon>
        <taxon>Phlebobranchia</taxon>
        <taxon>Ascidiidae</taxon>
        <taxon>Phallusia</taxon>
    </lineage>
</organism>
<evidence type="ECO:0000313" key="4">
    <source>
        <dbReference type="EMBL" id="CAB3263788.1"/>
    </source>
</evidence>
<dbReference type="GO" id="GO:0055037">
    <property type="term" value="C:recycling endosome"/>
    <property type="evidence" value="ECO:0007669"/>
    <property type="project" value="TreeGrafter"/>
</dbReference>
<keyword evidence="2" id="KW-1133">Transmembrane helix</keyword>
<feature type="region of interest" description="Disordered" evidence="1">
    <location>
        <begin position="1"/>
        <end position="22"/>
    </location>
</feature>
<dbReference type="GO" id="GO:0005615">
    <property type="term" value="C:extracellular space"/>
    <property type="evidence" value="ECO:0007669"/>
    <property type="project" value="TreeGrafter"/>
</dbReference>
<dbReference type="GO" id="GO:0006826">
    <property type="term" value="P:iron ion transport"/>
    <property type="evidence" value="ECO:0007669"/>
    <property type="project" value="TreeGrafter"/>
</dbReference>
<dbReference type="CDD" id="cd13529">
    <property type="entry name" value="PBP2_transferrin"/>
    <property type="match status" value="1"/>
</dbReference>
<dbReference type="AlphaFoldDB" id="A0A6F9DLC4"/>
<proteinExistence type="evidence at transcript level"/>
<dbReference type="Gene3D" id="3.40.190.10">
    <property type="entry name" value="Periplasmic binding protein-like II"/>
    <property type="match status" value="2"/>
</dbReference>
<accession>A0A6F9DLC4</accession>